<protein>
    <submittedName>
        <fullName evidence="6">Ferredoxin</fullName>
    </submittedName>
</protein>
<evidence type="ECO:0000256" key="5">
    <source>
        <dbReference type="ARBA" id="ARBA00023014"/>
    </source>
</evidence>
<gene>
    <name evidence="6" type="ORF">J4215_05820</name>
</gene>
<evidence type="ECO:0000313" key="6">
    <source>
        <dbReference type="EMBL" id="MBS3062073.1"/>
    </source>
</evidence>
<comment type="caution">
    <text evidence="6">The sequence shown here is derived from an EMBL/GenBank/DDBJ whole genome shotgun (WGS) entry which is preliminary data.</text>
</comment>
<proteinExistence type="predicted"/>
<keyword evidence="5" id="KW-0411">Iron-sulfur</keyword>
<dbReference type="EMBL" id="JAGVWC010000012">
    <property type="protein sequence ID" value="MBS3062073.1"/>
    <property type="molecule type" value="Genomic_DNA"/>
</dbReference>
<dbReference type="SUPFAM" id="SSF54862">
    <property type="entry name" value="4Fe-4S ferredoxins"/>
    <property type="match status" value="1"/>
</dbReference>
<accession>A0A8T4L411</accession>
<dbReference type="Pfam" id="PF13459">
    <property type="entry name" value="Fer4_15"/>
    <property type="match status" value="1"/>
</dbReference>
<reference evidence="6" key="2">
    <citation type="submission" date="2021-05" db="EMBL/GenBank/DDBJ databases">
        <title>Protein family content uncovers lineage relationships and bacterial pathway maintenance mechanisms in DPANN archaea.</title>
        <authorList>
            <person name="Castelle C.J."/>
            <person name="Meheust R."/>
            <person name="Jaffe A.L."/>
            <person name="Seitz K."/>
            <person name="Gong X."/>
            <person name="Baker B.J."/>
            <person name="Banfield J.F."/>
        </authorList>
    </citation>
    <scope>NUCLEOTIDE SEQUENCE</scope>
    <source>
        <strain evidence="6">RIFCSPLOWO2_01_FULL_AR10_48_17</strain>
    </source>
</reference>
<keyword evidence="2" id="KW-0479">Metal-binding</keyword>
<reference evidence="6" key="1">
    <citation type="submission" date="2021-03" db="EMBL/GenBank/DDBJ databases">
        <authorList>
            <person name="Jaffe A."/>
        </authorList>
    </citation>
    <scope>NUCLEOTIDE SEQUENCE</scope>
    <source>
        <strain evidence="6">RIFCSPLOWO2_01_FULL_AR10_48_17</strain>
    </source>
</reference>
<evidence type="ECO:0000313" key="7">
    <source>
        <dbReference type="Proteomes" id="UP000675968"/>
    </source>
</evidence>
<evidence type="ECO:0000256" key="2">
    <source>
        <dbReference type="ARBA" id="ARBA00022723"/>
    </source>
</evidence>
<dbReference type="AlphaFoldDB" id="A0A8T4L411"/>
<sequence length="74" mass="8169">MAKKYKIIYDREGCIGAAACIAGAPQTWKMDNDGKATQLITEFEEKDLQQNLDAARACPVNVIHIFDEAGNQLI</sequence>
<dbReference type="GO" id="GO:0051536">
    <property type="term" value="F:iron-sulfur cluster binding"/>
    <property type="evidence" value="ECO:0007669"/>
    <property type="project" value="UniProtKB-KW"/>
</dbReference>
<dbReference type="Gene3D" id="3.30.70.20">
    <property type="match status" value="1"/>
</dbReference>
<name>A0A8T4L411_9ARCH</name>
<keyword evidence="3" id="KW-0249">Electron transport</keyword>
<dbReference type="GO" id="GO:0046872">
    <property type="term" value="F:metal ion binding"/>
    <property type="evidence" value="ECO:0007669"/>
    <property type="project" value="UniProtKB-KW"/>
</dbReference>
<organism evidence="6 7">
    <name type="scientific">Candidatus Iainarchaeum sp</name>
    <dbReference type="NCBI Taxonomy" id="3101447"/>
    <lineage>
        <taxon>Archaea</taxon>
        <taxon>Candidatus Iainarchaeota</taxon>
        <taxon>Candidatus Iainarchaeia</taxon>
        <taxon>Candidatus Iainarchaeales</taxon>
        <taxon>Candidatus Iainarchaeaceae</taxon>
        <taxon>Candidatus Iainarchaeum</taxon>
    </lineage>
</organism>
<dbReference type="PANTHER" id="PTHR36923">
    <property type="entry name" value="FERREDOXIN"/>
    <property type="match status" value="1"/>
</dbReference>
<keyword evidence="4" id="KW-0408">Iron</keyword>
<evidence type="ECO:0000256" key="3">
    <source>
        <dbReference type="ARBA" id="ARBA00022982"/>
    </source>
</evidence>
<dbReference type="Proteomes" id="UP000675968">
    <property type="component" value="Unassembled WGS sequence"/>
</dbReference>
<evidence type="ECO:0000256" key="1">
    <source>
        <dbReference type="ARBA" id="ARBA00022448"/>
    </source>
</evidence>
<keyword evidence="1" id="KW-0813">Transport</keyword>
<evidence type="ECO:0000256" key="4">
    <source>
        <dbReference type="ARBA" id="ARBA00023004"/>
    </source>
</evidence>
<dbReference type="InterPro" id="IPR051269">
    <property type="entry name" value="Fe-S_cluster_ET"/>
</dbReference>
<dbReference type="PANTHER" id="PTHR36923:SF3">
    <property type="entry name" value="FERREDOXIN"/>
    <property type="match status" value="1"/>
</dbReference>